<evidence type="ECO:0000256" key="9">
    <source>
        <dbReference type="ARBA" id="ARBA00022840"/>
    </source>
</evidence>
<comment type="similarity">
    <text evidence="2">Belongs to the thymidylate kinase family.</text>
</comment>
<dbReference type="GO" id="GO:0005829">
    <property type="term" value="C:cytosol"/>
    <property type="evidence" value="ECO:0007669"/>
    <property type="project" value="TreeGrafter"/>
</dbReference>
<dbReference type="HAMAP" id="MF_00165">
    <property type="entry name" value="Thymidylate_kinase"/>
    <property type="match status" value="1"/>
</dbReference>
<dbReference type="VEuPathDB" id="FungiDB:MYCFIDRAFT_77678"/>
<dbReference type="GO" id="GO:0006233">
    <property type="term" value="P:dTDP biosynthetic process"/>
    <property type="evidence" value="ECO:0007669"/>
    <property type="project" value="InterPro"/>
</dbReference>
<dbReference type="KEGG" id="pfj:MYCFIDRAFT_77678"/>
<dbReference type="RefSeq" id="XP_007927143.1">
    <property type="nucleotide sequence ID" value="XM_007928952.1"/>
</dbReference>
<gene>
    <name evidence="11" type="ORF">MYCFIDRAFT_77678</name>
</gene>
<evidence type="ECO:0000313" key="11">
    <source>
        <dbReference type="EMBL" id="EME82011.1"/>
    </source>
</evidence>
<dbReference type="FunFam" id="3.40.50.300:FF:000679">
    <property type="entry name" value="Thymidylate kinase"/>
    <property type="match status" value="1"/>
</dbReference>
<dbReference type="GO" id="GO:0004550">
    <property type="term" value="F:nucleoside diphosphate kinase activity"/>
    <property type="evidence" value="ECO:0007669"/>
    <property type="project" value="TreeGrafter"/>
</dbReference>
<dbReference type="GO" id="GO:0006235">
    <property type="term" value="P:dTTP biosynthetic process"/>
    <property type="evidence" value="ECO:0007669"/>
    <property type="project" value="TreeGrafter"/>
</dbReference>
<dbReference type="HOGENOM" id="CLU_049131_3_1_1"/>
<dbReference type="STRING" id="383855.M3ABQ8"/>
<evidence type="ECO:0000256" key="2">
    <source>
        <dbReference type="ARBA" id="ARBA00009776"/>
    </source>
</evidence>
<dbReference type="GO" id="GO:0005524">
    <property type="term" value="F:ATP binding"/>
    <property type="evidence" value="ECO:0007669"/>
    <property type="project" value="UniProtKB-KW"/>
</dbReference>
<proteinExistence type="inferred from homology"/>
<evidence type="ECO:0000256" key="3">
    <source>
        <dbReference type="ARBA" id="ARBA00012980"/>
    </source>
</evidence>
<dbReference type="GeneID" id="19341347"/>
<evidence type="ECO:0000256" key="1">
    <source>
        <dbReference type="ARBA" id="ARBA00004992"/>
    </source>
</evidence>
<dbReference type="EC" id="2.7.4.9" evidence="3"/>
<evidence type="ECO:0000259" key="10">
    <source>
        <dbReference type="Pfam" id="PF02223"/>
    </source>
</evidence>
<dbReference type="GO" id="GO:0004798">
    <property type="term" value="F:dTMP kinase activity"/>
    <property type="evidence" value="ECO:0007669"/>
    <property type="project" value="UniProtKB-EC"/>
</dbReference>
<comment type="pathway">
    <text evidence="1">Pyrimidine metabolism; dTTP biosynthesis.</text>
</comment>
<dbReference type="PROSITE" id="PS01331">
    <property type="entry name" value="THYMIDYLATE_KINASE"/>
    <property type="match status" value="1"/>
</dbReference>
<sequence>MTGTDTGTSSEIPRGHLIVFEGLDRSGKSTQCARLAQHLQSRAHKVHAHRFPDRTTSIGQMINSYLSGSSSQEDHAIHLLFSANRWEAAERIKELINSGTTVVIDRYYYSGCVYSAAKQNPTMDLAWCRHMEVGLPRPDLCLFLDISTELAAKRGGFGTERYEKQEMQDRVRELFREMQTHEDEKEDIVRIDAGASMEEVEKMIQKTVQEKLGSKSQLGPLRYIRPW</sequence>
<dbReference type="Gene3D" id="3.40.50.300">
    <property type="entry name" value="P-loop containing nucleotide triphosphate hydrolases"/>
    <property type="match status" value="1"/>
</dbReference>
<name>M3ABQ8_PSEFD</name>
<dbReference type="GO" id="GO:0005634">
    <property type="term" value="C:nucleus"/>
    <property type="evidence" value="ECO:0007669"/>
    <property type="project" value="TreeGrafter"/>
</dbReference>
<dbReference type="OrthoDB" id="425602at2759"/>
<dbReference type="CDD" id="cd01672">
    <property type="entry name" value="TMPK"/>
    <property type="match status" value="1"/>
</dbReference>
<feature type="domain" description="Thymidylate kinase-like" evidence="10">
    <location>
        <begin position="20"/>
        <end position="204"/>
    </location>
</feature>
<evidence type="ECO:0000256" key="6">
    <source>
        <dbReference type="ARBA" id="ARBA00022727"/>
    </source>
</evidence>
<keyword evidence="9" id="KW-0067">ATP-binding</keyword>
<dbReference type="InterPro" id="IPR018094">
    <property type="entry name" value="Thymidylate_kinase"/>
</dbReference>
<dbReference type="PANTHER" id="PTHR10344">
    <property type="entry name" value="THYMIDYLATE KINASE"/>
    <property type="match status" value="1"/>
</dbReference>
<evidence type="ECO:0000313" key="12">
    <source>
        <dbReference type="Proteomes" id="UP000016932"/>
    </source>
</evidence>
<keyword evidence="5" id="KW-0808">Transferase</keyword>
<dbReference type="NCBIfam" id="TIGR00041">
    <property type="entry name" value="DTMP_kinase"/>
    <property type="match status" value="1"/>
</dbReference>
<dbReference type="eggNOG" id="KOG3327">
    <property type="taxonomic scope" value="Eukaryota"/>
</dbReference>
<keyword evidence="6" id="KW-0545">Nucleotide biosynthesis</keyword>
<dbReference type="SUPFAM" id="SSF52540">
    <property type="entry name" value="P-loop containing nucleoside triphosphate hydrolases"/>
    <property type="match status" value="1"/>
</dbReference>
<evidence type="ECO:0000256" key="5">
    <source>
        <dbReference type="ARBA" id="ARBA00022679"/>
    </source>
</evidence>
<dbReference type="InterPro" id="IPR039430">
    <property type="entry name" value="Thymidylate_kin-like_dom"/>
</dbReference>
<evidence type="ECO:0000256" key="7">
    <source>
        <dbReference type="ARBA" id="ARBA00022741"/>
    </source>
</evidence>
<dbReference type="PANTHER" id="PTHR10344:SF1">
    <property type="entry name" value="THYMIDYLATE KINASE"/>
    <property type="match status" value="1"/>
</dbReference>
<protein>
    <recommendedName>
        <fullName evidence="4">Thymidylate kinase</fullName>
        <ecNumber evidence="3">2.7.4.9</ecNumber>
    </recommendedName>
</protein>
<evidence type="ECO:0000256" key="8">
    <source>
        <dbReference type="ARBA" id="ARBA00022777"/>
    </source>
</evidence>
<dbReference type="InterPro" id="IPR018095">
    <property type="entry name" value="Thymidylate_kin_CS"/>
</dbReference>
<accession>M3ABQ8</accession>
<evidence type="ECO:0000256" key="4">
    <source>
        <dbReference type="ARBA" id="ARBA00017144"/>
    </source>
</evidence>
<organism evidence="11 12">
    <name type="scientific">Pseudocercospora fijiensis (strain CIRAD86)</name>
    <name type="common">Black leaf streak disease fungus</name>
    <name type="synonym">Mycosphaerella fijiensis</name>
    <dbReference type="NCBI Taxonomy" id="383855"/>
    <lineage>
        <taxon>Eukaryota</taxon>
        <taxon>Fungi</taxon>
        <taxon>Dikarya</taxon>
        <taxon>Ascomycota</taxon>
        <taxon>Pezizomycotina</taxon>
        <taxon>Dothideomycetes</taxon>
        <taxon>Dothideomycetidae</taxon>
        <taxon>Mycosphaerellales</taxon>
        <taxon>Mycosphaerellaceae</taxon>
        <taxon>Pseudocercospora</taxon>
    </lineage>
</organism>
<keyword evidence="7" id="KW-0547">Nucleotide-binding</keyword>
<dbReference type="AlphaFoldDB" id="M3ABQ8"/>
<keyword evidence="8" id="KW-0418">Kinase</keyword>
<dbReference type="Proteomes" id="UP000016932">
    <property type="component" value="Unassembled WGS sequence"/>
</dbReference>
<dbReference type="Pfam" id="PF02223">
    <property type="entry name" value="Thymidylate_kin"/>
    <property type="match status" value="1"/>
</dbReference>
<keyword evidence="12" id="KW-1185">Reference proteome</keyword>
<dbReference type="InterPro" id="IPR027417">
    <property type="entry name" value="P-loop_NTPase"/>
</dbReference>
<dbReference type="GO" id="GO:0006227">
    <property type="term" value="P:dUDP biosynthetic process"/>
    <property type="evidence" value="ECO:0007669"/>
    <property type="project" value="TreeGrafter"/>
</dbReference>
<reference evidence="11 12" key="1">
    <citation type="journal article" date="2012" name="PLoS Pathog.">
        <title>Diverse lifestyles and strategies of plant pathogenesis encoded in the genomes of eighteen Dothideomycetes fungi.</title>
        <authorList>
            <person name="Ohm R.A."/>
            <person name="Feau N."/>
            <person name="Henrissat B."/>
            <person name="Schoch C.L."/>
            <person name="Horwitz B.A."/>
            <person name="Barry K.W."/>
            <person name="Condon B.J."/>
            <person name="Copeland A.C."/>
            <person name="Dhillon B."/>
            <person name="Glaser F."/>
            <person name="Hesse C.N."/>
            <person name="Kosti I."/>
            <person name="LaButti K."/>
            <person name="Lindquist E.A."/>
            <person name="Lucas S."/>
            <person name="Salamov A.A."/>
            <person name="Bradshaw R.E."/>
            <person name="Ciuffetti L."/>
            <person name="Hamelin R.C."/>
            <person name="Kema G.H.J."/>
            <person name="Lawrence C."/>
            <person name="Scott J.A."/>
            <person name="Spatafora J.W."/>
            <person name="Turgeon B.G."/>
            <person name="de Wit P.J.G.M."/>
            <person name="Zhong S."/>
            <person name="Goodwin S.B."/>
            <person name="Grigoriev I.V."/>
        </authorList>
    </citation>
    <scope>NUCLEOTIDE SEQUENCE [LARGE SCALE GENOMIC DNA]</scope>
    <source>
        <strain evidence="11 12">CIRAD86</strain>
    </source>
</reference>
<dbReference type="EMBL" id="KB446559">
    <property type="protein sequence ID" value="EME82011.1"/>
    <property type="molecule type" value="Genomic_DNA"/>
</dbReference>